<keyword evidence="1" id="KW-0418">Kinase</keyword>
<protein>
    <submittedName>
        <fullName evidence="1">ATP-NAD kinase family protein</fullName>
    </submittedName>
</protein>
<dbReference type="GO" id="GO:0016301">
    <property type="term" value="F:kinase activity"/>
    <property type="evidence" value="ECO:0007669"/>
    <property type="project" value="UniProtKB-KW"/>
</dbReference>
<evidence type="ECO:0000313" key="1">
    <source>
        <dbReference type="EMBL" id="MCQ1531294.1"/>
    </source>
</evidence>
<dbReference type="PIRSF" id="PIRSF016907">
    <property type="entry name" value="Kin_ATP-NAD"/>
    <property type="match status" value="1"/>
</dbReference>
<dbReference type="PANTHER" id="PTHR40697">
    <property type="entry name" value="ACETOIN CATABOLISM PROTEIN X"/>
    <property type="match status" value="1"/>
</dbReference>
<evidence type="ECO:0000313" key="2">
    <source>
        <dbReference type="Proteomes" id="UP001651880"/>
    </source>
</evidence>
<gene>
    <name evidence="1" type="ORF">LJD61_17345</name>
</gene>
<sequence length="369" mass="39594">MKKLGLIINPIAGMGGSVGLKGTDGVLDKALELGAVPRSPQRGKKALEELLQIKDEIEILTCSGSMGESEALELGFNTRLVCIESGSRTSSADTLAAAKSMLDEGADLILFAGGDGTARDIYKAVGDKAVVVGIPAGVKIHSPIYAQTPAKAGELARLYLTEKITKVQEAEVLDINEDAYRAGKVTTSLYGYLKIPFEKKYVQNRKAGTPMSQQASQNAIALDIIDNMEAGVYYIIGPGTTTRPVMENLKLPYTLLGVDVVLNKGVFALDVAEKQLVDITSNNKCKLIITPIGGQGYLFGRGNQQLSYRVLKAIGKENIIVAATKEKLSELRGNPFLVDTGDEKTDNMLSGYIGVITGYREKTIYKVKV</sequence>
<dbReference type="EMBL" id="JAJEKE010000020">
    <property type="protein sequence ID" value="MCQ1531294.1"/>
    <property type="molecule type" value="Genomic_DNA"/>
</dbReference>
<comment type="caution">
    <text evidence="1">The sequence shown here is derived from an EMBL/GenBank/DDBJ whole genome shotgun (WGS) entry which is preliminary data.</text>
</comment>
<dbReference type="Pfam" id="PF20143">
    <property type="entry name" value="NAD_kinase_C"/>
    <property type="match status" value="1"/>
</dbReference>
<dbReference type="PANTHER" id="PTHR40697:SF2">
    <property type="entry name" value="ATP-NAD KINASE-RELATED"/>
    <property type="match status" value="1"/>
</dbReference>
<keyword evidence="1" id="KW-0808">Transferase</keyword>
<dbReference type="InterPro" id="IPR011386">
    <property type="entry name" value="Put_ATP-NAD_kin"/>
</dbReference>
<dbReference type="SUPFAM" id="SSF111331">
    <property type="entry name" value="NAD kinase/diacylglycerol kinase-like"/>
    <property type="match status" value="1"/>
</dbReference>
<dbReference type="InterPro" id="IPR016064">
    <property type="entry name" value="NAD/diacylglycerol_kinase_sf"/>
</dbReference>
<dbReference type="InterPro" id="IPR002504">
    <property type="entry name" value="NADK"/>
</dbReference>
<name>A0ABT1NJN9_9FIRM</name>
<dbReference type="Pfam" id="PF01513">
    <property type="entry name" value="NAD_kinase"/>
    <property type="match status" value="1"/>
</dbReference>
<dbReference type="Gene3D" id="3.40.50.10330">
    <property type="entry name" value="Probable inorganic polyphosphate/atp-NAD kinase, domain 1"/>
    <property type="match status" value="1"/>
</dbReference>
<dbReference type="RefSeq" id="WP_255228821.1">
    <property type="nucleotide sequence ID" value="NZ_JAJEKE010000020.1"/>
</dbReference>
<keyword evidence="2" id="KW-1185">Reference proteome</keyword>
<dbReference type="InterPro" id="IPR017438">
    <property type="entry name" value="ATP-NAD_kinase_N"/>
</dbReference>
<proteinExistence type="predicted"/>
<dbReference type="InterPro" id="IPR039065">
    <property type="entry name" value="AcoX-like"/>
</dbReference>
<organism evidence="1 2">
    <name type="scientific">Lutispora saccharofermentans</name>
    <dbReference type="NCBI Taxonomy" id="3024236"/>
    <lineage>
        <taxon>Bacteria</taxon>
        <taxon>Bacillati</taxon>
        <taxon>Bacillota</taxon>
        <taxon>Clostridia</taxon>
        <taxon>Lutisporales</taxon>
        <taxon>Lutisporaceae</taxon>
        <taxon>Lutispora</taxon>
    </lineage>
</organism>
<dbReference type="Proteomes" id="UP001651880">
    <property type="component" value="Unassembled WGS sequence"/>
</dbReference>
<reference evidence="1 2" key="1">
    <citation type="submission" date="2021-10" db="EMBL/GenBank/DDBJ databases">
        <title>Lutispora strain m25 sp. nov., a thermophilic, non-spore-forming bacterium isolated from a lab-scale methanogenic bioreactor digesting anaerobic sludge.</title>
        <authorList>
            <person name="El Houari A."/>
            <person name="Mcdonald J."/>
        </authorList>
    </citation>
    <scope>NUCLEOTIDE SEQUENCE [LARGE SCALE GENOMIC DNA]</scope>
    <source>
        <strain evidence="2">m25</strain>
    </source>
</reference>
<accession>A0ABT1NJN9</accession>